<evidence type="ECO:0000256" key="10">
    <source>
        <dbReference type="SAM" id="Phobius"/>
    </source>
</evidence>
<dbReference type="InterPro" id="IPR019430">
    <property type="entry name" value="7TM_GPCR_serpentine_rcpt_Srx"/>
</dbReference>
<dbReference type="Pfam" id="PF10328">
    <property type="entry name" value="7TM_GPCR_Srx"/>
    <property type="match status" value="1"/>
</dbReference>
<keyword evidence="3 10" id="KW-0812">Transmembrane</keyword>
<protein>
    <recommendedName>
        <fullName evidence="11">G-protein coupled receptors family 1 profile domain-containing protein</fullName>
    </recommendedName>
</protein>
<evidence type="ECO:0000313" key="13">
    <source>
        <dbReference type="Proteomes" id="UP001303046"/>
    </source>
</evidence>
<dbReference type="PANTHER" id="PTHR24246">
    <property type="entry name" value="OLFACTORY RECEPTOR AND ADENOSINE RECEPTOR"/>
    <property type="match status" value="1"/>
</dbReference>
<feature type="domain" description="G-protein coupled receptors family 1 profile" evidence="11">
    <location>
        <begin position="49"/>
        <end position="224"/>
    </location>
</feature>
<dbReference type="InterPro" id="IPR017452">
    <property type="entry name" value="GPCR_Rhodpsn_7TM"/>
</dbReference>
<dbReference type="CDD" id="cd00637">
    <property type="entry name" value="7tm_classA_rhodopsin-like"/>
    <property type="match status" value="1"/>
</dbReference>
<evidence type="ECO:0000313" key="12">
    <source>
        <dbReference type="EMBL" id="KAK6756968.1"/>
    </source>
</evidence>
<dbReference type="Gene3D" id="1.20.1070.10">
    <property type="entry name" value="Rhodopsin 7-helix transmembrane proteins"/>
    <property type="match status" value="1"/>
</dbReference>
<comment type="subcellular location">
    <subcellularLocation>
        <location evidence="1">Cell membrane</location>
        <topology evidence="1">Multi-pass membrane protein</topology>
    </subcellularLocation>
</comment>
<dbReference type="EMBL" id="JAVFWL010000005">
    <property type="protein sequence ID" value="KAK6756968.1"/>
    <property type="molecule type" value="Genomic_DNA"/>
</dbReference>
<evidence type="ECO:0000256" key="4">
    <source>
        <dbReference type="ARBA" id="ARBA00022989"/>
    </source>
</evidence>
<evidence type="ECO:0000259" key="11">
    <source>
        <dbReference type="PROSITE" id="PS50262"/>
    </source>
</evidence>
<evidence type="ECO:0000256" key="5">
    <source>
        <dbReference type="ARBA" id="ARBA00023040"/>
    </source>
</evidence>
<organism evidence="12 13">
    <name type="scientific">Necator americanus</name>
    <name type="common">Human hookworm</name>
    <dbReference type="NCBI Taxonomy" id="51031"/>
    <lineage>
        <taxon>Eukaryota</taxon>
        <taxon>Metazoa</taxon>
        <taxon>Ecdysozoa</taxon>
        <taxon>Nematoda</taxon>
        <taxon>Chromadorea</taxon>
        <taxon>Rhabditida</taxon>
        <taxon>Rhabditina</taxon>
        <taxon>Rhabditomorpha</taxon>
        <taxon>Strongyloidea</taxon>
        <taxon>Ancylostomatidae</taxon>
        <taxon>Bunostominae</taxon>
        <taxon>Necator</taxon>
    </lineage>
</organism>
<feature type="transmembrane region" description="Helical" evidence="10">
    <location>
        <begin position="73"/>
        <end position="100"/>
    </location>
</feature>
<feature type="transmembrane region" description="Helical" evidence="10">
    <location>
        <begin position="154"/>
        <end position="178"/>
    </location>
</feature>
<evidence type="ECO:0000256" key="1">
    <source>
        <dbReference type="ARBA" id="ARBA00004651"/>
    </source>
</evidence>
<comment type="caution">
    <text evidence="12">The sequence shown here is derived from an EMBL/GenBank/DDBJ whole genome shotgun (WGS) entry which is preliminary data.</text>
</comment>
<feature type="transmembrane region" description="Helical" evidence="10">
    <location>
        <begin position="255"/>
        <end position="277"/>
    </location>
</feature>
<evidence type="ECO:0000256" key="2">
    <source>
        <dbReference type="ARBA" id="ARBA00022475"/>
    </source>
</evidence>
<dbReference type="PROSITE" id="PS50262">
    <property type="entry name" value="G_PROTEIN_RECEP_F1_2"/>
    <property type="match status" value="1"/>
</dbReference>
<feature type="transmembrane region" description="Helical" evidence="10">
    <location>
        <begin position="297"/>
        <end position="316"/>
    </location>
</feature>
<keyword evidence="13" id="KW-1185">Reference proteome</keyword>
<feature type="transmembrane region" description="Helical" evidence="10">
    <location>
        <begin position="120"/>
        <end position="142"/>
    </location>
</feature>
<evidence type="ECO:0000256" key="9">
    <source>
        <dbReference type="ARBA" id="ARBA00023224"/>
    </source>
</evidence>
<keyword evidence="6 10" id="KW-0472">Membrane</keyword>
<dbReference type="SUPFAM" id="SSF81321">
    <property type="entry name" value="Family A G protein-coupled receptor-like"/>
    <property type="match status" value="1"/>
</dbReference>
<evidence type="ECO:0000256" key="6">
    <source>
        <dbReference type="ARBA" id="ARBA00023136"/>
    </source>
</evidence>
<keyword evidence="7" id="KW-0675">Receptor</keyword>
<reference evidence="12 13" key="1">
    <citation type="submission" date="2023-08" db="EMBL/GenBank/DDBJ databases">
        <title>A Necator americanus chromosomal reference genome.</title>
        <authorList>
            <person name="Ilik V."/>
            <person name="Petrzelkova K.J."/>
            <person name="Pardy F."/>
            <person name="Fuh T."/>
            <person name="Niatou-Singa F.S."/>
            <person name="Gouil Q."/>
            <person name="Baker L."/>
            <person name="Ritchie M.E."/>
            <person name="Jex A.R."/>
            <person name="Gazzola D."/>
            <person name="Li H."/>
            <person name="Toshio Fujiwara R."/>
            <person name="Zhan B."/>
            <person name="Aroian R.V."/>
            <person name="Pafco B."/>
            <person name="Schwarz E.M."/>
        </authorList>
    </citation>
    <scope>NUCLEOTIDE SEQUENCE [LARGE SCALE GENOMIC DNA]</scope>
    <source>
        <strain evidence="12 13">Aroian</strain>
        <tissue evidence="12">Whole animal</tissue>
    </source>
</reference>
<sequence>MSSNVRTDCFFNLSTEERIDLFKRRQGLRIDNVFRTYFGWMVLPLALIGAILVSLFIVTVYQAIKARRVSRKCYILLLNRAIGDLISCLVALVVCGYVLLWHEINRDMVILMESFFMGSFWSAMVSYVALSVLKLFAVWRPFHYRKWFTMKRCINLIVFSWVVFILMISYTVGISALVKIPALNEWSGCKMETCLRAMYRSRNVVTVGVYIFTLVVFVITVLLIRRAQKFVDSFKKRDSTNSEGGRRVRFPLWKLALNVATFAGLYLFYVIWCIGLLLNKDQCFFQRNYPEMMRLLAFVRCSLLVRILVDPILSFITDFQIRRGFLVLLGIHRKLTFTSSRIFQKSTCSDVSTADNNAIEQTSRSHTVSTVSCPTAMKF</sequence>
<keyword evidence="9" id="KW-0807">Transducer</keyword>
<evidence type="ECO:0000256" key="7">
    <source>
        <dbReference type="ARBA" id="ARBA00023170"/>
    </source>
</evidence>
<keyword evidence="8" id="KW-0325">Glycoprotein</keyword>
<feature type="transmembrane region" description="Helical" evidence="10">
    <location>
        <begin position="207"/>
        <end position="227"/>
    </location>
</feature>
<keyword evidence="4 10" id="KW-1133">Transmembrane helix</keyword>
<feature type="transmembrane region" description="Helical" evidence="10">
    <location>
        <begin position="37"/>
        <end position="61"/>
    </location>
</feature>
<proteinExistence type="predicted"/>
<evidence type="ECO:0000256" key="3">
    <source>
        <dbReference type="ARBA" id="ARBA00022692"/>
    </source>
</evidence>
<keyword evidence="2" id="KW-1003">Cell membrane</keyword>
<dbReference type="PANTHER" id="PTHR24246:SF27">
    <property type="entry name" value="ADENOSINE RECEPTOR, ISOFORM A"/>
    <property type="match status" value="1"/>
</dbReference>
<evidence type="ECO:0000256" key="8">
    <source>
        <dbReference type="ARBA" id="ARBA00023180"/>
    </source>
</evidence>
<dbReference type="Proteomes" id="UP001303046">
    <property type="component" value="Unassembled WGS sequence"/>
</dbReference>
<name>A0ABR1E387_NECAM</name>
<gene>
    <name evidence="12" type="primary">Necator_chrV.g19830</name>
    <name evidence="12" type="ORF">RB195_015038</name>
</gene>
<accession>A0ABR1E387</accession>
<keyword evidence="5" id="KW-0297">G-protein coupled receptor</keyword>